<accession>A0ABN8R0G8</accession>
<gene>
    <name evidence="3" type="ORF">PLOB_00011052</name>
</gene>
<dbReference type="Proteomes" id="UP001159405">
    <property type="component" value="Unassembled WGS sequence"/>
</dbReference>
<dbReference type="Gene3D" id="1.10.4020.10">
    <property type="entry name" value="DNA breaking-rejoining enzymes"/>
    <property type="match status" value="1"/>
</dbReference>
<dbReference type="EMBL" id="CALNXK010000159">
    <property type="protein sequence ID" value="CAH3170900.1"/>
    <property type="molecule type" value="Genomic_DNA"/>
</dbReference>
<organism evidence="3 4">
    <name type="scientific">Porites lobata</name>
    <dbReference type="NCBI Taxonomy" id="104759"/>
    <lineage>
        <taxon>Eukaryota</taxon>
        <taxon>Metazoa</taxon>
        <taxon>Cnidaria</taxon>
        <taxon>Anthozoa</taxon>
        <taxon>Hexacorallia</taxon>
        <taxon>Scleractinia</taxon>
        <taxon>Fungiina</taxon>
        <taxon>Poritidae</taxon>
        <taxon>Porites</taxon>
    </lineage>
</organism>
<name>A0ABN8R0G8_9CNID</name>
<reference evidence="3 4" key="1">
    <citation type="submission" date="2022-05" db="EMBL/GenBank/DDBJ databases">
        <authorList>
            <consortium name="Genoscope - CEA"/>
            <person name="William W."/>
        </authorList>
    </citation>
    <scope>NUCLEOTIDE SEQUENCE [LARGE SCALE GENOMIC DNA]</scope>
</reference>
<evidence type="ECO:0000259" key="2">
    <source>
        <dbReference type="PROSITE" id="PS50804"/>
    </source>
</evidence>
<sequence length="197" mass="22823">MEAELLKQKEAIEEAKRERELEIARLAAASAGGRPEVREDRAKAPKLPSFVDGKDDLDAYLQRFERFAATAKWEKTGWACCALLSGRALEVYSRLSEEAAQDYDRVKLALMKRYDLTEDGYRRKFRASKPEVDESPEQFIVRLDRYLLRWLQLSKTDRSFEGLKDLIVKEQFIDSCPKELAIHLRERAPETLVQIAK</sequence>
<dbReference type="PANTHER" id="PTHR46888">
    <property type="entry name" value="ZINC KNUCKLE DOMAINCONTAINING PROTEIN-RELATED"/>
    <property type="match status" value="1"/>
</dbReference>
<protein>
    <recommendedName>
        <fullName evidence="2">SCAN box domain-containing protein</fullName>
    </recommendedName>
</protein>
<dbReference type="InterPro" id="IPR003309">
    <property type="entry name" value="SCAN_dom"/>
</dbReference>
<keyword evidence="4" id="KW-1185">Reference proteome</keyword>
<feature type="coiled-coil region" evidence="1">
    <location>
        <begin position="2"/>
        <end position="29"/>
    </location>
</feature>
<dbReference type="Pfam" id="PF02023">
    <property type="entry name" value="SCAN"/>
    <property type="match status" value="1"/>
</dbReference>
<dbReference type="SUPFAM" id="SSF47353">
    <property type="entry name" value="Retrovirus capsid dimerization domain-like"/>
    <property type="match status" value="1"/>
</dbReference>
<proteinExistence type="predicted"/>
<dbReference type="PROSITE" id="PS50804">
    <property type="entry name" value="SCAN_BOX"/>
    <property type="match status" value="1"/>
</dbReference>
<dbReference type="PANTHER" id="PTHR46888:SF1">
    <property type="entry name" value="RIBONUCLEASE H"/>
    <property type="match status" value="1"/>
</dbReference>
<evidence type="ECO:0000256" key="1">
    <source>
        <dbReference type="SAM" id="Coils"/>
    </source>
</evidence>
<feature type="non-terminal residue" evidence="3">
    <location>
        <position position="197"/>
    </location>
</feature>
<evidence type="ECO:0000313" key="3">
    <source>
        <dbReference type="EMBL" id="CAH3170900.1"/>
    </source>
</evidence>
<comment type="caution">
    <text evidence="3">The sequence shown here is derived from an EMBL/GenBank/DDBJ whole genome shotgun (WGS) entry which is preliminary data.</text>
</comment>
<feature type="domain" description="SCAN box" evidence="2">
    <location>
        <begin position="122"/>
        <end position="191"/>
    </location>
</feature>
<dbReference type="InterPro" id="IPR038269">
    <property type="entry name" value="SCAN_sf"/>
</dbReference>
<evidence type="ECO:0000313" key="4">
    <source>
        <dbReference type="Proteomes" id="UP001159405"/>
    </source>
</evidence>
<keyword evidence="1" id="KW-0175">Coiled coil</keyword>